<evidence type="ECO:0000256" key="2">
    <source>
        <dbReference type="ARBA" id="ARBA00022679"/>
    </source>
</evidence>
<dbReference type="Pfam" id="PF01075">
    <property type="entry name" value="Glyco_transf_9"/>
    <property type="match status" value="1"/>
</dbReference>
<comment type="caution">
    <text evidence="3">The sequence shown here is derived from an EMBL/GenBank/DDBJ whole genome shotgun (WGS) entry which is preliminary data.</text>
</comment>
<dbReference type="InterPro" id="IPR002201">
    <property type="entry name" value="Glyco_trans_9"/>
</dbReference>
<keyword evidence="4" id="KW-1185">Reference proteome</keyword>
<dbReference type="PANTHER" id="PTHR30160">
    <property type="entry name" value="TETRAACYLDISACCHARIDE 4'-KINASE-RELATED"/>
    <property type="match status" value="1"/>
</dbReference>
<dbReference type="SUPFAM" id="SSF53756">
    <property type="entry name" value="UDP-Glycosyltransferase/glycogen phosphorylase"/>
    <property type="match status" value="1"/>
</dbReference>
<dbReference type="GO" id="GO:0009244">
    <property type="term" value="P:lipopolysaccharide core region biosynthetic process"/>
    <property type="evidence" value="ECO:0007669"/>
    <property type="project" value="TreeGrafter"/>
</dbReference>
<gene>
    <name evidence="3" type="ORF">OO016_02995</name>
</gene>
<keyword evidence="1" id="KW-0328">Glycosyltransferase</keyword>
<evidence type="ECO:0000256" key="1">
    <source>
        <dbReference type="ARBA" id="ARBA00022676"/>
    </source>
</evidence>
<name>A0AAE3SMG5_9FLAO</name>
<dbReference type="RefSeq" id="WP_266011938.1">
    <property type="nucleotide sequence ID" value="NZ_JAPFQP010000001.1"/>
</dbReference>
<proteinExistence type="predicted"/>
<evidence type="ECO:0000313" key="4">
    <source>
        <dbReference type="Proteomes" id="UP001207116"/>
    </source>
</evidence>
<dbReference type="InterPro" id="IPR051199">
    <property type="entry name" value="LPS_LOS_Heptosyltrfase"/>
</dbReference>
<dbReference type="GO" id="GO:0005829">
    <property type="term" value="C:cytosol"/>
    <property type="evidence" value="ECO:0007669"/>
    <property type="project" value="TreeGrafter"/>
</dbReference>
<protein>
    <submittedName>
        <fullName evidence="3">Glycosyltransferase family 9 protein</fullName>
    </submittedName>
</protein>
<dbReference type="AlphaFoldDB" id="A0AAE3SMG5"/>
<organism evidence="3 4">
    <name type="scientific">Lentiprolixibacter aurantiacus</name>
    <dbReference type="NCBI Taxonomy" id="2993939"/>
    <lineage>
        <taxon>Bacteria</taxon>
        <taxon>Pseudomonadati</taxon>
        <taxon>Bacteroidota</taxon>
        <taxon>Flavobacteriia</taxon>
        <taxon>Flavobacteriales</taxon>
        <taxon>Flavobacteriaceae</taxon>
        <taxon>Lentiprolixibacter</taxon>
    </lineage>
</organism>
<reference evidence="3" key="1">
    <citation type="submission" date="2022-11" db="EMBL/GenBank/DDBJ databases">
        <title>The characterization of three novel Bacteroidetes species and genomic analysis of their roles in tidal elemental geochemical cycles.</title>
        <authorList>
            <person name="Ma K.-J."/>
        </authorList>
    </citation>
    <scope>NUCLEOTIDE SEQUENCE</scope>
    <source>
        <strain evidence="3">M415</strain>
    </source>
</reference>
<keyword evidence="2" id="KW-0808">Transferase</keyword>
<evidence type="ECO:0000313" key="3">
    <source>
        <dbReference type="EMBL" id="MCX2718559.1"/>
    </source>
</evidence>
<dbReference type="CDD" id="cd03789">
    <property type="entry name" value="GT9_LPS_heptosyltransferase"/>
    <property type="match status" value="1"/>
</dbReference>
<dbReference type="Proteomes" id="UP001207116">
    <property type="component" value="Unassembled WGS sequence"/>
</dbReference>
<dbReference type="GO" id="GO:0008713">
    <property type="term" value="F:ADP-heptose-lipopolysaccharide heptosyltransferase activity"/>
    <property type="evidence" value="ECO:0007669"/>
    <property type="project" value="TreeGrafter"/>
</dbReference>
<accession>A0AAE3SMG5</accession>
<dbReference type="Gene3D" id="3.40.50.2000">
    <property type="entry name" value="Glycogen Phosphorylase B"/>
    <property type="match status" value="2"/>
</dbReference>
<dbReference type="PANTHER" id="PTHR30160:SF22">
    <property type="entry name" value="LIPOPOLYSACCHARIDE CORE BIOSYNTHESIS PROTEIN"/>
    <property type="match status" value="1"/>
</dbReference>
<sequence length="331" mass="37378">MGDVAMTAPVLNALVKQHPELRIIMLTKEPLTPIFEGIPNLQVFIADVNGRHKGLKGLWKLHKELMEYPISAVADLHNVLRSNILKRYFRLAKVPFAQINKGRREKRALTSAKNKEFKPLKSTLQRYCEVFDSLGYPLQLPTVKPLEQKALSQQTLGLIGKDNRQKWIGIAPFAAFPGKTYPYKLMEEVIKGLDNTNKYKIFLFGGEEDRSSMIKTANKSRNVVNMAGVVDLSQELELISHLDLMISMDSANAHLSAMYGIPTITLWGVTHPYAGFYPFGQDPDYALTSDRSRYPLIPTSIYGKKVPKGYEHVMETILPEQVLNKVYSVLS</sequence>
<dbReference type="EMBL" id="JAPFQP010000001">
    <property type="protein sequence ID" value="MCX2718559.1"/>
    <property type="molecule type" value="Genomic_DNA"/>
</dbReference>